<evidence type="ECO:0000313" key="3">
    <source>
        <dbReference type="Proteomes" id="UP000005954"/>
    </source>
</evidence>
<keyword evidence="3" id="KW-1185">Reference proteome</keyword>
<dbReference type="STRING" id="89187.ISM_08610"/>
<sequence length="59" mass="5635">MRALGLLALLTSLAACGADGEPVRPGINATIGVGSGGVHGATEVTASRGNWSFGLGLGG</sequence>
<accession>A3SLW4</accession>
<dbReference type="EMBL" id="AALY01000001">
    <property type="protein sequence ID" value="EAP78345.1"/>
    <property type="molecule type" value="Genomic_DNA"/>
</dbReference>
<proteinExistence type="predicted"/>
<dbReference type="PROSITE" id="PS51257">
    <property type="entry name" value="PROKAR_LIPOPROTEIN"/>
    <property type="match status" value="1"/>
</dbReference>
<evidence type="ECO:0008006" key="4">
    <source>
        <dbReference type="Google" id="ProtNLM"/>
    </source>
</evidence>
<feature type="chain" id="PRO_5002659098" description="Argininosuccinate lyase" evidence="1">
    <location>
        <begin position="18"/>
        <end position="59"/>
    </location>
</feature>
<name>A3SLW4_ROSNI</name>
<evidence type="ECO:0000313" key="2">
    <source>
        <dbReference type="EMBL" id="EAP78345.1"/>
    </source>
</evidence>
<dbReference type="HOGENOM" id="CLU_209847_0_0_5"/>
<gene>
    <name evidence="2" type="ORF">ISM_08610</name>
</gene>
<feature type="signal peptide" evidence="1">
    <location>
        <begin position="1"/>
        <end position="17"/>
    </location>
</feature>
<protein>
    <recommendedName>
        <fullName evidence="4">Argininosuccinate lyase</fullName>
    </recommendedName>
</protein>
<reference evidence="2 3" key="1">
    <citation type="submission" date="2005-12" db="EMBL/GenBank/DDBJ databases">
        <authorList>
            <person name="Moran M.A."/>
            <person name="Ferriera S."/>
            <person name="Johnson J."/>
            <person name="Kravitz S."/>
            <person name="Halpern A."/>
            <person name="Remington K."/>
            <person name="Beeson K."/>
            <person name="Tran B."/>
            <person name="Rogers Y.-H."/>
            <person name="Friedman R."/>
            <person name="Venter J.C."/>
        </authorList>
    </citation>
    <scope>NUCLEOTIDE SEQUENCE [LARGE SCALE GENOMIC DNA]</scope>
    <source>
        <strain evidence="3">ATCC BAA-591 / DSM 15170 / ISM</strain>
    </source>
</reference>
<comment type="caution">
    <text evidence="2">The sequence shown here is derived from an EMBL/GenBank/DDBJ whole genome shotgun (WGS) entry which is preliminary data.</text>
</comment>
<dbReference type="OrthoDB" id="7727800at2"/>
<dbReference type="AlphaFoldDB" id="A3SLW4"/>
<keyword evidence="1" id="KW-0732">Signal</keyword>
<evidence type="ECO:0000256" key="1">
    <source>
        <dbReference type="SAM" id="SignalP"/>
    </source>
</evidence>
<dbReference type="RefSeq" id="WP_009813745.1">
    <property type="nucleotide sequence ID" value="NZ_CH724156.1"/>
</dbReference>
<dbReference type="Proteomes" id="UP000005954">
    <property type="component" value="Unassembled WGS sequence"/>
</dbReference>
<organism evidence="2 3">
    <name type="scientific">Roseovarius nubinhibens (strain ATCC BAA-591 / DSM 15170 / ISM)</name>
    <dbReference type="NCBI Taxonomy" id="89187"/>
    <lineage>
        <taxon>Bacteria</taxon>
        <taxon>Pseudomonadati</taxon>
        <taxon>Pseudomonadota</taxon>
        <taxon>Alphaproteobacteria</taxon>
        <taxon>Rhodobacterales</taxon>
        <taxon>Roseobacteraceae</taxon>
        <taxon>Roseovarius</taxon>
    </lineage>
</organism>